<dbReference type="InterPro" id="IPR025857">
    <property type="entry name" value="MacB_PCD"/>
</dbReference>
<evidence type="ECO:0000313" key="10">
    <source>
        <dbReference type="Proteomes" id="UP000607559"/>
    </source>
</evidence>
<keyword evidence="3 6" id="KW-0812">Transmembrane</keyword>
<gene>
    <name evidence="9" type="ORF">GCM10011511_44730</name>
</gene>
<feature type="transmembrane region" description="Helical" evidence="6">
    <location>
        <begin position="20"/>
        <end position="39"/>
    </location>
</feature>
<evidence type="ECO:0000256" key="1">
    <source>
        <dbReference type="ARBA" id="ARBA00004651"/>
    </source>
</evidence>
<dbReference type="GO" id="GO:0005886">
    <property type="term" value="C:plasma membrane"/>
    <property type="evidence" value="ECO:0007669"/>
    <property type="project" value="UniProtKB-SubCell"/>
</dbReference>
<keyword evidence="5 6" id="KW-0472">Membrane</keyword>
<feature type="transmembrane region" description="Helical" evidence="6">
    <location>
        <begin position="725"/>
        <end position="744"/>
    </location>
</feature>
<evidence type="ECO:0000256" key="6">
    <source>
        <dbReference type="SAM" id="Phobius"/>
    </source>
</evidence>
<feature type="transmembrane region" description="Helical" evidence="6">
    <location>
        <begin position="673"/>
        <end position="697"/>
    </location>
</feature>
<sequence length="796" mass="87440">MNTLIKPALRQLKRYPVFSLINLGGLAIGIAASFILLVYTQRELSTDHHFRDADRIARIGTDFFQLGPFAFSQPMLRPLAIASCKDVEDATGFDTKSDPVRTNRQDRAFTGIISYLIDSSFFHVFSHEAAAGALPQNGLAPGQAILSASQAQKFFGGKQAVGQTIYVGKDLTPYTVVAVLKETFAKSTIDPQLLLPQPRRTAEETSSWWNVKTYNYVKLKPQGSLAGLNAWLERLRQKVVYPASGSTDTYAQWKTKGTSVFFYTEHLTDIYFHSNLKFDDNPGGNLTQVQLLSAISILLILLAIINYINLVTARSSIRAKEIGLKKTFGAPRRTLIAQLLKESLLFSTLAMLLSCGLIQVILFLYQYSTGAALTGPIPFLSANYLWLILFSVAIGLLAGIYPAIYLTGFRAGLTVRSTAGSGRNTPRLRNSLVTLQFAIAIGLLFVSLVVYSQLQYMKNKDKGFRSDGVILLQDVQALNNLDITRKFQTLRHLIDQQSQVTSTSLCAGAPTGSTLMRGSYRTAAMQKEVLLQTFPVDERYITTLGLHLTDGRNFDKNLLSDTNSLILNESAVAAMGLFKPIGALLNGSERVIGVVKDFNYTSLRDKIGPAVLRFSPQGNSILAIHIAGGHPAAFLDWLQQTEQNILPGENLETSFIDDNFGRLAAKEKLLGQAISFFTVLAILLATLGLIGLTLFTIERRTKEIGIRKVLGAGNGNILRLISGNFIRLALIASAIALPLSWWLIHRWLDNFAYRVTINAGLLLLTEGLILSIAFIVIGALTLRALAANPVKNLRTE</sequence>
<evidence type="ECO:0000256" key="2">
    <source>
        <dbReference type="ARBA" id="ARBA00022475"/>
    </source>
</evidence>
<feature type="domain" description="ABC3 transporter permease C-terminal" evidence="7">
    <location>
        <begin position="294"/>
        <end position="407"/>
    </location>
</feature>
<reference evidence="9" key="2">
    <citation type="submission" date="2020-09" db="EMBL/GenBank/DDBJ databases">
        <authorList>
            <person name="Sun Q."/>
            <person name="Zhou Y."/>
        </authorList>
    </citation>
    <scope>NUCLEOTIDE SEQUENCE</scope>
    <source>
        <strain evidence="9">CGMCC 1.15448</strain>
    </source>
</reference>
<accession>A0A8J2XVI8</accession>
<evidence type="ECO:0000256" key="5">
    <source>
        <dbReference type="ARBA" id="ARBA00023136"/>
    </source>
</evidence>
<reference evidence="9" key="1">
    <citation type="journal article" date="2014" name="Int. J. Syst. Evol. Microbiol.">
        <title>Complete genome sequence of Corynebacterium casei LMG S-19264T (=DSM 44701T), isolated from a smear-ripened cheese.</title>
        <authorList>
            <consortium name="US DOE Joint Genome Institute (JGI-PGF)"/>
            <person name="Walter F."/>
            <person name="Albersmeier A."/>
            <person name="Kalinowski J."/>
            <person name="Ruckert C."/>
        </authorList>
    </citation>
    <scope>NUCLEOTIDE SEQUENCE</scope>
    <source>
        <strain evidence="9">CGMCC 1.15448</strain>
    </source>
</reference>
<comment type="subcellular location">
    <subcellularLocation>
        <location evidence="1">Cell membrane</location>
        <topology evidence="1">Multi-pass membrane protein</topology>
    </subcellularLocation>
</comment>
<dbReference type="Proteomes" id="UP000607559">
    <property type="component" value="Unassembled WGS sequence"/>
</dbReference>
<evidence type="ECO:0000259" key="8">
    <source>
        <dbReference type="Pfam" id="PF12704"/>
    </source>
</evidence>
<dbReference type="InterPro" id="IPR050250">
    <property type="entry name" value="Macrolide_Exporter_MacB"/>
</dbReference>
<dbReference type="PANTHER" id="PTHR30572">
    <property type="entry name" value="MEMBRANE COMPONENT OF TRANSPORTER-RELATED"/>
    <property type="match status" value="1"/>
</dbReference>
<keyword evidence="4 6" id="KW-1133">Transmembrane helix</keyword>
<dbReference type="EMBL" id="BMJC01000005">
    <property type="protein sequence ID" value="GGB15929.1"/>
    <property type="molecule type" value="Genomic_DNA"/>
</dbReference>
<keyword evidence="10" id="KW-1185">Reference proteome</keyword>
<dbReference type="InterPro" id="IPR003838">
    <property type="entry name" value="ABC3_permease_C"/>
</dbReference>
<dbReference type="Pfam" id="PF12704">
    <property type="entry name" value="MacB_PCD"/>
    <property type="match status" value="1"/>
</dbReference>
<keyword evidence="2" id="KW-1003">Cell membrane</keyword>
<dbReference type="PANTHER" id="PTHR30572:SF18">
    <property type="entry name" value="ABC-TYPE MACROLIDE FAMILY EXPORT SYSTEM PERMEASE COMPONENT 2"/>
    <property type="match status" value="1"/>
</dbReference>
<dbReference type="RefSeq" id="WP_188936014.1">
    <property type="nucleotide sequence ID" value="NZ_BMJC01000005.1"/>
</dbReference>
<evidence type="ECO:0000256" key="3">
    <source>
        <dbReference type="ARBA" id="ARBA00022692"/>
    </source>
</evidence>
<dbReference type="GO" id="GO:0022857">
    <property type="term" value="F:transmembrane transporter activity"/>
    <property type="evidence" value="ECO:0007669"/>
    <property type="project" value="TreeGrafter"/>
</dbReference>
<dbReference type="AlphaFoldDB" id="A0A8J2XVI8"/>
<comment type="caution">
    <text evidence="9">The sequence shown here is derived from an EMBL/GenBank/DDBJ whole genome shotgun (WGS) entry which is preliminary data.</text>
</comment>
<protein>
    <submittedName>
        <fullName evidence="9">ABC transporter permease</fullName>
    </submittedName>
</protein>
<feature type="transmembrane region" description="Helical" evidence="6">
    <location>
        <begin position="385"/>
        <end position="409"/>
    </location>
</feature>
<name>A0A8J2XVI8_9BACT</name>
<feature type="transmembrane region" description="Helical" evidence="6">
    <location>
        <begin position="764"/>
        <end position="786"/>
    </location>
</feature>
<evidence type="ECO:0000259" key="7">
    <source>
        <dbReference type="Pfam" id="PF02687"/>
    </source>
</evidence>
<feature type="transmembrane region" description="Helical" evidence="6">
    <location>
        <begin position="343"/>
        <end position="365"/>
    </location>
</feature>
<feature type="domain" description="ABC3 transporter permease C-terminal" evidence="7">
    <location>
        <begin position="676"/>
        <end position="789"/>
    </location>
</feature>
<dbReference type="Pfam" id="PF02687">
    <property type="entry name" value="FtsX"/>
    <property type="match status" value="2"/>
</dbReference>
<evidence type="ECO:0000313" key="9">
    <source>
        <dbReference type="EMBL" id="GGB15929.1"/>
    </source>
</evidence>
<feature type="domain" description="MacB-like periplasmic core" evidence="8">
    <location>
        <begin position="19"/>
        <end position="234"/>
    </location>
</feature>
<organism evidence="9 10">
    <name type="scientific">Puia dinghuensis</name>
    <dbReference type="NCBI Taxonomy" id="1792502"/>
    <lineage>
        <taxon>Bacteria</taxon>
        <taxon>Pseudomonadati</taxon>
        <taxon>Bacteroidota</taxon>
        <taxon>Chitinophagia</taxon>
        <taxon>Chitinophagales</taxon>
        <taxon>Chitinophagaceae</taxon>
        <taxon>Puia</taxon>
    </lineage>
</organism>
<proteinExistence type="predicted"/>
<evidence type="ECO:0000256" key="4">
    <source>
        <dbReference type="ARBA" id="ARBA00022989"/>
    </source>
</evidence>
<feature type="transmembrane region" description="Helical" evidence="6">
    <location>
        <begin position="430"/>
        <end position="451"/>
    </location>
</feature>
<feature type="transmembrane region" description="Helical" evidence="6">
    <location>
        <begin position="291"/>
        <end position="310"/>
    </location>
</feature>